<organism evidence="2 3">
    <name type="scientific">Emiliania huxleyi (strain CCMP1516)</name>
    <dbReference type="NCBI Taxonomy" id="280463"/>
    <lineage>
        <taxon>Eukaryota</taxon>
        <taxon>Haptista</taxon>
        <taxon>Haptophyta</taxon>
        <taxon>Prymnesiophyceae</taxon>
        <taxon>Isochrysidales</taxon>
        <taxon>Noelaerhabdaceae</taxon>
        <taxon>Emiliania</taxon>
    </lineage>
</organism>
<dbReference type="KEGG" id="ehx:EMIHUDRAFT_374337"/>
<reference evidence="3" key="1">
    <citation type="journal article" date="2013" name="Nature">
        <title>Pan genome of the phytoplankton Emiliania underpins its global distribution.</title>
        <authorList>
            <person name="Read B.A."/>
            <person name="Kegel J."/>
            <person name="Klute M.J."/>
            <person name="Kuo A."/>
            <person name="Lefebvre S.C."/>
            <person name="Maumus F."/>
            <person name="Mayer C."/>
            <person name="Miller J."/>
            <person name="Monier A."/>
            <person name="Salamov A."/>
            <person name="Young J."/>
            <person name="Aguilar M."/>
            <person name="Claverie J.M."/>
            <person name="Frickenhaus S."/>
            <person name="Gonzalez K."/>
            <person name="Herman E.K."/>
            <person name="Lin Y.C."/>
            <person name="Napier J."/>
            <person name="Ogata H."/>
            <person name="Sarno A.F."/>
            <person name="Shmutz J."/>
            <person name="Schroeder D."/>
            <person name="de Vargas C."/>
            <person name="Verret F."/>
            <person name="von Dassow P."/>
            <person name="Valentin K."/>
            <person name="Van de Peer Y."/>
            <person name="Wheeler G."/>
            <person name="Dacks J.B."/>
            <person name="Delwiche C.F."/>
            <person name="Dyhrman S.T."/>
            <person name="Glockner G."/>
            <person name="John U."/>
            <person name="Richards T."/>
            <person name="Worden A.Z."/>
            <person name="Zhang X."/>
            <person name="Grigoriev I.V."/>
            <person name="Allen A.E."/>
            <person name="Bidle K."/>
            <person name="Borodovsky M."/>
            <person name="Bowler C."/>
            <person name="Brownlee C."/>
            <person name="Cock J.M."/>
            <person name="Elias M."/>
            <person name="Gladyshev V.N."/>
            <person name="Groth M."/>
            <person name="Guda C."/>
            <person name="Hadaegh A."/>
            <person name="Iglesias-Rodriguez M.D."/>
            <person name="Jenkins J."/>
            <person name="Jones B.M."/>
            <person name="Lawson T."/>
            <person name="Leese F."/>
            <person name="Lindquist E."/>
            <person name="Lobanov A."/>
            <person name="Lomsadze A."/>
            <person name="Malik S.B."/>
            <person name="Marsh M.E."/>
            <person name="Mackinder L."/>
            <person name="Mock T."/>
            <person name="Mueller-Roeber B."/>
            <person name="Pagarete A."/>
            <person name="Parker M."/>
            <person name="Probert I."/>
            <person name="Quesneville H."/>
            <person name="Raines C."/>
            <person name="Rensing S.A."/>
            <person name="Riano-Pachon D.M."/>
            <person name="Richier S."/>
            <person name="Rokitta S."/>
            <person name="Shiraiwa Y."/>
            <person name="Soanes D.M."/>
            <person name="van der Giezen M."/>
            <person name="Wahlund T.M."/>
            <person name="Williams B."/>
            <person name="Wilson W."/>
            <person name="Wolfe G."/>
            <person name="Wurch L.L."/>
        </authorList>
    </citation>
    <scope>NUCLEOTIDE SEQUENCE</scope>
</reference>
<feature type="region of interest" description="Disordered" evidence="1">
    <location>
        <begin position="48"/>
        <end position="193"/>
    </location>
</feature>
<accession>A0A0D3II88</accession>
<name>A0A0D3II88_EMIH1</name>
<feature type="compositionally biased region" description="Pro residues" evidence="1">
    <location>
        <begin position="54"/>
        <end position="83"/>
    </location>
</feature>
<dbReference type="GeneID" id="17257124"/>
<dbReference type="RefSeq" id="XP_005763402.1">
    <property type="nucleotide sequence ID" value="XM_005763345.1"/>
</dbReference>
<dbReference type="AlphaFoldDB" id="A0A0D3II88"/>
<feature type="compositionally biased region" description="Low complexity" evidence="1">
    <location>
        <begin position="84"/>
        <end position="95"/>
    </location>
</feature>
<proteinExistence type="predicted"/>
<dbReference type="Proteomes" id="UP000013827">
    <property type="component" value="Unassembled WGS sequence"/>
</dbReference>
<reference evidence="2" key="2">
    <citation type="submission" date="2024-10" db="UniProtKB">
        <authorList>
            <consortium name="EnsemblProtists"/>
        </authorList>
    </citation>
    <scope>IDENTIFICATION</scope>
</reference>
<evidence type="ECO:0000256" key="1">
    <source>
        <dbReference type="SAM" id="MobiDB-lite"/>
    </source>
</evidence>
<evidence type="ECO:0000313" key="3">
    <source>
        <dbReference type="Proteomes" id="UP000013827"/>
    </source>
</evidence>
<dbReference type="PaxDb" id="2903-EOD10973"/>
<feature type="compositionally biased region" description="Pro residues" evidence="1">
    <location>
        <begin position="114"/>
        <end position="134"/>
    </location>
</feature>
<dbReference type="EnsemblProtists" id="EOD10973">
    <property type="protein sequence ID" value="EOD10973"/>
    <property type="gene ID" value="EMIHUDRAFT_374337"/>
</dbReference>
<dbReference type="HOGENOM" id="CLU_092982_0_0_1"/>
<sequence length="193" mass="19668">VGRLSHGRWLAMGTSGLRGEEMRAVLHAVTRSSASGVAVASFVEQLRHKIEALPPSPPPPPPPQPPPPPPPQPQLPPPPPQPQPLTTAAAPTGAGQPLDAWGAYCMCASQPPQTSMPPPSQPPPPALLAPPRPSPSRLSSMPPPLPRSSPASSPGPGAAGGSGARSCSSAMLEAIRANPRGRLRAVAKSKPLP</sequence>
<dbReference type="PRINTS" id="PR01217">
    <property type="entry name" value="PRICHEXTENSN"/>
</dbReference>
<protein>
    <recommendedName>
        <fullName evidence="4">WH2 domain-containing protein</fullName>
    </recommendedName>
</protein>
<evidence type="ECO:0008006" key="4">
    <source>
        <dbReference type="Google" id="ProtNLM"/>
    </source>
</evidence>
<keyword evidence="3" id="KW-1185">Reference proteome</keyword>
<evidence type="ECO:0000313" key="2">
    <source>
        <dbReference type="EnsemblProtists" id="EOD10973"/>
    </source>
</evidence>